<dbReference type="SUPFAM" id="SSF55753">
    <property type="entry name" value="Actin depolymerizing proteins"/>
    <property type="match status" value="1"/>
</dbReference>
<feature type="domain" description="ADF-H" evidence="3">
    <location>
        <begin position="14"/>
        <end position="155"/>
    </location>
</feature>
<dbReference type="GO" id="GO:0003779">
    <property type="term" value="F:actin binding"/>
    <property type="evidence" value="ECO:0007669"/>
    <property type="project" value="InterPro"/>
</dbReference>
<dbReference type="PANTHER" id="PTHR11249">
    <property type="entry name" value="GLIAL FACTOR NATURATION FACTOR"/>
    <property type="match status" value="1"/>
</dbReference>
<dbReference type="AlphaFoldDB" id="A0AAV7ZYS5"/>
<dbReference type="GO" id="GO:0030864">
    <property type="term" value="C:cortical actin cytoskeleton"/>
    <property type="evidence" value="ECO:0007669"/>
    <property type="project" value="TreeGrafter"/>
</dbReference>
<dbReference type="PANTHER" id="PTHR11249:SF2">
    <property type="entry name" value="GLIA MATURATION FACTOR"/>
    <property type="match status" value="1"/>
</dbReference>
<dbReference type="GO" id="GO:0071933">
    <property type="term" value="F:Arp2/3 complex binding"/>
    <property type="evidence" value="ECO:0007669"/>
    <property type="project" value="InterPro"/>
</dbReference>
<organism evidence="4 6">
    <name type="scientific">Anaeramoeba flamelloides</name>
    <dbReference type="NCBI Taxonomy" id="1746091"/>
    <lineage>
        <taxon>Eukaryota</taxon>
        <taxon>Metamonada</taxon>
        <taxon>Anaeramoebidae</taxon>
        <taxon>Anaeramoeba</taxon>
    </lineage>
</organism>
<protein>
    <recommendedName>
        <fullName evidence="3">ADF-H domain-containing protein</fullName>
    </recommendedName>
</protein>
<evidence type="ECO:0000313" key="7">
    <source>
        <dbReference type="Proteomes" id="UP001150062"/>
    </source>
</evidence>
<dbReference type="Proteomes" id="UP001150062">
    <property type="component" value="Unassembled WGS sequence"/>
</dbReference>
<comment type="similarity">
    <text evidence="1 2">Belongs to the actin-binding proteins ADF family. GMF subfamily.</text>
</comment>
<dbReference type="GO" id="GO:0071846">
    <property type="term" value="P:actin filament debranching"/>
    <property type="evidence" value="ECO:0007669"/>
    <property type="project" value="InterPro"/>
</dbReference>
<name>A0AAV7ZYS5_9EUKA</name>
<evidence type="ECO:0000313" key="5">
    <source>
        <dbReference type="EMBL" id="KAJ6229172.1"/>
    </source>
</evidence>
<dbReference type="Gene3D" id="3.40.20.10">
    <property type="entry name" value="Severin"/>
    <property type="match status" value="1"/>
</dbReference>
<evidence type="ECO:0000256" key="2">
    <source>
        <dbReference type="PIRNR" id="PIRNR001788"/>
    </source>
</evidence>
<dbReference type="SMART" id="SM00102">
    <property type="entry name" value="ADF"/>
    <property type="match status" value="1"/>
</dbReference>
<dbReference type="PIRSF" id="PIRSF001788">
    <property type="entry name" value="GMF-beta"/>
    <property type="match status" value="1"/>
</dbReference>
<evidence type="ECO:0000313" key="4">
    <source>
        <dbReference type="EMBL" id="KAJ3446271.1"/>
    </source>
</evidence>
<gene>
    <name evidence="4" type="ORF">M0812_08808</name>
    <name evidence="5" type="ORF">M0813_08089</name>
</gene>
<dbReference type="InterPro" id="IPR002108">
    <property type="entry name" value="ADF-H"/>
</dbReference>
<dbReference type="Proteomes" id="UP001146793">
    <property type="component" value="Unassembled WGS sequence"/>
</dbReference>
<dbReference type="EMBL" id="JANTQA010000021">
    <property type="protein sequence ID" value="KAJ3446271.1"/>
    <property type="molecule type" value="Genomic_DNA"/>
</dbReference>
<accession>A0AAV7ZYS5</accession>
<dbReference type="PROSITE" id="PS51263">
    <property type="entry name" value="ADF_H"/>
    <property type="match status" value="1"/>
</dbReference>
<dbReference type="Pfam" id="PF00241">
    <property type="entry name" value="Cofilin_ADF"/>
    <property type="match status" value="1"/>
</dbReference>
<evidence type="ECO:0000259" key="3">
    <source>
        <dbReference type="PROSITE" id="PS51263"/>
    </source>
</evidence>
<evidence type="ECO:0000256" key="1">
    <source>
        <dbReference type="ARBA" id="ARBA00010055"/>
    </source>
</evidence>
<dbReference type="GO" id="GO:0034316">
    <property type="term" value="P:negative regulation of Arp2/3 complex-mediated actin nucleation"/>
    <property type="evidence" value="ECO:0007669"/>
    <property type="project" value="TreeGrafter"/>
</dbReference>
<proteinExistence type="inferred from homology"/>
<dbReference type="InterPro" id="IPR029006">
    <property type="entry name" value="ADF-H/Gelsolin-like_dom_sf"/>
</dbReference>
<dbReference type="EMBL" id="JAOAOG010000323">
    <property type="protein sequence ID" value="KAJ6229172.1"/>
    <property type="molecule type" value="Genomic_DNA"/>
</dbReference>
<reference evidence="4" key="2">
    <citation type="submission" date="2022-08" db="EMBL/GenBank/DDBJ databases">
        <title>Novel sulphate-reducing endosymbionts in the free-living metamonad Anaeramoeba.</title>
        <authorList>
            <person name="Jerlstrom-Hultqvist J."/>
            <person name="Cepicka I."/>
            <person name="Gallot-Lavallee L."/>
            <person name="Salas-Leiva D."/>
            <person name="Curtis B.A."/>
            <person name="Zahonova K."/>
            <person name="Pipaliya S."/>
            <person name="Dacks J."/>
            <person name="Roger A.J."/>
        </authorList>
    </citation>
    <scope>NUCLEOTIDE SEQUENCE</scope>
    <source>
        <strain evidence="4">Busselton2</strain>
    </source>
</reference>
<dbReference type="InterPro" id="IPR011171">
    <property type="entry name" value="GMF"/>
</dbReference>
<evidence type="ECO:0000313" key="6">
    <source>
        <dbReference type="Proteomes" id="UP001146793"/>
    </source>
</evidence>
<comment type="caution">
    <text evidence="4">The sequence shown here is derived from an EMBL/GenBank/DDBJ whole genome shotgun (WGS) entry which is preliminary data.</text>
</comment>
<keyword evidence="7" id="KW-1185">Reference proteome</keyword>
<reference evidence="5" key="1">
    <citation type="submission" date="2022-08" db="EMBL/GenBank/DDBJ databases">
        <title>Novel sulfate-reducing endosymbionts in the free-living metamonad Anaeramoeba.</title>
        <authorList>
            <person name="Jerlstrom-Hultqvist J."/>
            <person name="Cepicka I."/>
            <person name="Gallot-Lavallee L."/>
            <person name="Salas-Leiva D."/>
            <person name="Curtis B.A."/>
            <person name="Zahonova K."/>
            <person name="Pipaliya S."/>
            <person name="Dacks J."/>
            <person name="Roger A.J."/>
        </authorList>
    </citation>
    <scope>NUCLEOTIDE SEQUENCE</scope>
    <source>
        <strain evidence="5">Schooner1</strain>
    </source>
</reference>
<sequence length="157" mass="18311">MFGRTTDTKYEFETLNADCKLSQDFIEKFDEFKKSKKLNSAMILKINPKKKTLDVEQCLEDVTVEDIANSLGLWPRFILYQYKWEHVNEKAPCITTRFSIPIVMIFYIPQTGKIQLNILYTSTKTPLINFVGTSKVYDITNTESMTTNWLNSNLMKL</sequence>